<gene>
    <name evidence="4" type="ORF">GpartN1_g2936.t1</name>
</gene>
<dbReference type="Gene3D" id="3.50.50.60">
    <property type="entry name" value="FAD/NAD(P)-binding domain"/>
    <property type="match status" value="1"/>
</dbReference>
<evidence type="ECO:0000256" key="1">
    <source>
        <dbReference type="ARBA" id="ARBA00023002"/>
    </source>
</evidence>
<reference evidence="4" key="2">
    <citation type="submission" date="2022-01" db="EMBL/GenBank/DDBJ databases">
        <authorList>
            <person name="Hirooka S."/>
            <person name="Miyagishima S.Y."/>
        </authorList>
    </citation>
    <scope>NUCLEOTIDE SEQUENCE</scope>
    <source>
        <strain evidence="4">NBRC 102759</strain>
    </source>
</reference>
<keyword evidence="1" id="KW-0560">Oxidoreductase</keyword>
<reference evidence="4" key="1">
    <citation type="journal article" date="2022" name="Proc. Natl. Acad. Sci. U.S.A.">
        <title>Life cycle and functional genomics of the unicellular red alga Galdieria for elucidating algal and plant evolution and industrial use.</title>
        <authorList>
            <person name="Hirooka S."/>
            <person name="Itabashi T."/>
            <person name="Ichinose T.M."/>
            <person name="Onuma R."/>
            <person name="Fujiwara T."/>
            <person name="Yamashita S."/>
            <person name="Jong L.W."/>
            <person name="Tomita R."/>
            <person name="Iwane A.H."/>
            <person name="Miyagishima S.Y."/>
        </authorList>
    </citation>
    <scope>NUCLEOTIDE SEQUENCE</scope>
    <source>
        <strain evidence="4">NBRC 102759</strain>
    </source>
</reference>
<name>A0A9C7PVM0_9RHOD</name>
<evidence type="ECO:0000313" key="4">
    <source>
        <dbReference type="EMBL" id="GJQ11145.1"/>
    </source>
</evidence>
<dbReference type="OrthoDB" id="655030at2759"/>
<keyword evidence="5" id="KW-1185">Reference proteome</keyword>
<dbReference type="PRINTS" id="PR00420">
    <property type="entry name" value="RNGMNOXGNASE"/>
</dbReference>
<dbReference type="PANTHER" id="PTHR13789:SF309">
    <property type="entry name" value="PUTATIVE (AFU_ORTHOLOGUE AFUA_6G14510)-RELATED"/>
    <property type="match status" value="1"/>
</dbReference>
<dbReference type="EMBL" id="BQMJ01000021">
    <property type="protein sequence ID" value="GJQ11145.1"/>
    <property type="molecule type" value="Genomic_DNA"/>
</dbReference>
<dbReference type="PANTHER" id="PTHR13789">
    <property type="entry name" value="MONOOXYGENASE"/>
    <property type="match status" value="1"/>
</dbReference>
<dbReference type="GO" id="GO:0004497">
    <property type="term" value="F:monooxygenase activity"/>
    <property type="evidence" value="ECO:0007669"/>
    <property type="project" value="UniProtKB-KW"/>
</dbReference>
<dbReference type="Proteomes" id="UP001061958">
    <property type="component" value="Unassembled WGS sequence"/>
</dbReference>
<dbReference type="Pfam" id="PF01494">
    <property type="entry name" value="FAD_binding_3"/>
    <property type="match status" value="1"/>
</dbReference>
<evidence type="ECO:0000259" key="3">
    <source>
        <dbReference type="Pfam" id="PF01494"/>
    </source>
</evidence>
<proteinExistence type="predicted"/>
<evidence type="ECO:0000256" key="2">
    <source>
        <dbReference type="ARBA" id="ARBA00023033"/>
    </source>
</evidence>
<accession>A0A9C7PVM0</accession>
<comment type="caution">
    <text evidence="4">The sequence shown here is derived from an EMBL/GenBank/DDBJ whole genome shotgun (WGS) entry which is preliminary data.</text>
</comment>
<dbReference type="InterPro" id="IPR036188">
    <property type="entry name" value="FAD/NAD-bd_sf"/>
</dbReference>
<keyword evidence="2" id="KW-0503">Monooxygenase</keyword>
<protein>
    <recommendedName>
        <fullName evidence="3">FAD-binding domain-containing protein</fullName>
    </recommendedName>
</protein>
<feature type="domain" description="FAD-binding" evidence="3">
    <location>
        <begin position="10"/>
        <end position="348"/>
    </location>
</feature>
<dbReference type="InterPro" id="IPR002938">
    <property type="entry name" value="FAD-bd"/>
</dbReference>
<dbReference type="GO" id="GO:0071949">
    <property type="term" value="F:FAD binding"/>
    <property type="evidence" value="ECO:0007669"/>
    <property type="project" value="InterPro"/>
</dbReference>
<dbReference type="SUPFAM" id="SSF51905">
    <property type="entry name" value="FAD/NAD(P)-binding domain"/>
    <property type="match status" value="2"/>
</dbReference>
<dbReference type="AlphaFoldDB" id="A0A9C7PVM0"/>
<sequence length="404" mass="45608">MFTTTGKSRPVIIVGGGLAGLTTALALHRAGVRCFVFEQQEELTAVEPSAAVSLWSNASAILDRLGAGTKARMHGMPTLELQIYDVKNRTLLKKWDLLKEHLFYNGTEIVPVPRDILRQILSELLPPDTVFFGAKFQSYLDRGSYVQVKFDKFGEVEGSVLIGCDGVFSKVRKTMGISLEPEYAGYTTWRSIVNFSDSKNFPFFTGKEIWGAGSRFGTLVVSPDRIYWYAIANAAPGQIFLRPFRPQLLQRFQGWPFLCEDLIRNSNEFDIRRYDVYNWPALSNWTRGRATLVGDAAHPVTPNMHQGTCMSIEDAACLAQMVSKYGLEDNRALELYSAVRSRQAQSIVLASRAVGYWGSWQHPAALNVRKLLLTYPFIYWICHKLLKRSNAEFKFPFTIPFTSL</sequence>
<organism evidence="4 5">
    <name type="scientific">Galdieria partita</name>
    <dbReference type="NCBI Taxonomy" id="83374"/>
    <lineage>
        <taxon>Eukaryota</taxon>
        <taxon>Rhodophyta</taxon>
        <taxon>Bangiophyceae</taxon>
        <taxon>Galdieriales</taxon>
        <taxon>Galdieriaceae</taxon>
        <taxon>Galdieria</taxon>
    </lineage>
</organism>
<evidence type="ECO:0000313" key="5">
    <source>
        <dbReference type="Proteomes" id="UP001061958"/>
    </source>
</evidence>
<dbReference type="InterPro" id="IPR050493">
    <property type="entry name" value="FAD-dep_Monooxygenase_BioMet"/>
</dbReference>